<protein>
    <submittedName>
        <fullName evidence="1">Uncharacterized protein</fullName>
    </submittedName>
</protein>
<dbReference type="Proteomes" id="UP001281614">
    <property type="component" value="Unassembled WGS sequence"/>
</dbReference>
<evidence type="ECO:0000313" key="1">
    <source>
        <dbReference type="EMBL" id="KAK2764783.1"/>
    </source>
</evidence>
<comment type="caution">
    <text evidence="1">The sequence shown here is derived from an EMBL/GenBank/DDBJ whole genome shotgun (WGS) entry which is preliminary data.</text>
</comment>
<keyword evidence="2" id="KW-1185">Reference proteome</keyword>
<dbReference type="AlphaFoldDB" id="A0AAE0D9X7"/>
<evidence type="ECO:0000313" key="2">
    <source>
        <dbReference type="Proteomes" id="UP001281614"/>
    </source>
</evidence>
<organism evidence="1 2">
    <name type="scientific">Colletotrichum kahawae</name>
    <name type="common">Coffee berry disease fungus</name>
    <dbReference type="NCBI Taxonomy" id="34407"/>
    <lineage>
        <taxon>Eukaryota</taxon>
        <taxon>Fungi</taxon>
        <taxon>Dikarya</taxon>
        <taxon>Ascomycota</taxon>
        <taxon>Pezizomycotina</taxon>
        <taxon>Sordariomycetes</taxon>
        <taxon>Hypocreomycetidae</taxon>
        <taxon>Glomerellales</taxon>
        <taxon>Glomerellaceae</taxon>
        <taxon>Colletotrichum</taxon>
        <taxon>Colletotrichum gloeosporioides species complex</taxon>
    </lineage>
</organism>
<dbReference type="EMBL" id="VYYT01000135">
    <property type="protein sequence ID" value="KAK2764783.1"/>
    <property type="molecule type" value="Genomic_DNA"/>
</dbReference>
<reference evidence="1" key="1">
    <citation type="submission" date="2023-02" db="EMBL/GenBank/DDBJ databases">
        <title>Colletotrichum kahawae CIFC_Que2 genome sequencing and assembly.</title>
        <authorList>
            <person name="Baroncelli R."/>
        </authorList>
    </citation>
    <scope>NUCLEOTIDE SEQUENCE</scope>
    <source>
        <strain evidence="1">CIFC_Que2</strain>
    </source>
</reference>
<name>A0AAE0D9X7_COLKA</name>
<accession>A0AAE0D9X7</accession>
<proteinExistence type="predicted"/>
<gene>
    <name evidence="1" type="ORF">CKAH01_04948</name>
</gene>
<sequence length="467" mass="53548">MASSPLERVPLHVVAVILTHLPSIQQLGLAILSHRIFHDALKDNFHSVVRGIIANQIPDITLPFALALLGSTKLSGDAEDSVHSLLEDLSRGMSEPRRAATALLDLSLDDYAFLSKNHAAVESLRDGFAREAIPAFVERLELEHAGHLNPQETFRLDRAFYRYQIMCNLYCGRKASERKFYLDFGRKHPFFTKFSPWVNEQLICVYHYLENKVIAAYDELAAHDVVWGELPVQWRHDPQELDRVQSYLCNGLPFLVSAINAKTYAERLKLLDLLDFEMVDGDYQPFQQLCWTVVAEDYYDQEDLFQLNIVDDAELSQIHQAGRLYLVAGPMDGPQDSLSSTPFRVWLAMHWTDGIWSTNFNALDQGFWECGYVMWDVDEVPEMQLRGRSSAIRREGPSTQRLGASWTDEDVRRSERQRADLWLAGADGYWPREGYDFSGITGVSEEDKQRLVEKWETETYGHRIESP</sequence>